<name>A0ABS0Z679_9GAMM</name>
<feature type="domain" description="Pirin N-terminal" evidence="3">
    <location>
        <begin position="9"/>
        <end position="119"/>
    </location>
</feature>
<dbReference type="SUPFAM" id="SSF51182">
    <property type="entry name" value="RmlC-like cupins"/>
    <property type="match status" value="1"/>
</dbReference>
<protein>
    <submittedName>
        <fullName evidence="5">Pirin family protein</fullName>
    </submittedName>
</protein>
<dbReference type="EMBL" id="JAEMUH010000001">
    <property type="protein sequence ID" value="MBJ7549165.1"/>
    <property type="molecule type" value="Genomic_DNA"/>
</dbReference>
<evidence type="ECO:0000259" key="4">
    <source>
        <dbReference type="Pfam" id="PF17954"/>
    </source>
</evidence>
<comment type="similarity">
    <text evidence="1 2">Belongs to the pirin family.</text>
</comment>
<dbReference type="Proteomes" id="UP000598488">
    <property type="component" value="Unassembled WGS sequence"/>
</dbReference>
<evidence type="ECO:0000256" key="2">
    <source>
        <dbReference type="RuleBase" id="RU003457"/>
    </source>
</evidence>
<dbReference type="PANTHER" id="PTHR43212">
    <property type="entry name" value="QUERCETIN 2,3-DIOXYGENASE"/>
    <property type="match status" value="1"/>
</dbReference>
<dbReference type="Pfam" id="PF02678">
    <property type="entry name" value="Pirin"/>
    <property type="match status" value="1"/>
</dbReference>
<keyword evidence="6" id="KW-1185">Reference proteome</keyword>
<dbReference type="Gene3D" id="2.60.120.10">
    <property type="entry name" value="Jelly Rolls"/>
    <property type="match status" value="2"/>
</dbReference>
<dbReference type="PANTHER" id="PTHR43212:SF3">
    <property type="entry name" value="QUERCETIN 2,3-DIOXYGENASE"/>
    <property type="match status" value="1"/>
</dbReference>
<dbReference type="InterPro" id="IPR012093">
    <property type="entry name" value="Pirin"/>
</dbReference>
<reference evidence="5 6" key="1">
    <citation type="submission" date="2020-12" db="EMBL/GenBank/DDBJ databases">
        <title>Comparative genome analysis of fungal antagonists Marinomonas ostreistagni 398 and M. spartinae 468.</title>
        <authorList>
            <person name="Fields J.L."/>
            <person name="Mavrodi O.V."/>
            <person name="Biber P.D."/>
            <person name="Indest K.J."/>
            <person name="Mavrodi D.V."/>
        </authorList>
    </citation>
    <scope>NUCLEOTIDE SEQUENCE [LARGE SCALE GENOMIC DNA]</scope>
    <source>
        <strain evidence="5 6">USM7</strain>
    </source>
</reference>
<comment type="caution">
    <text evidence="5">The sequence shown here is derived from an EMBL/GenBank/DDBJ whole genome shotgun (WGS) entry which is preliminary data.</text>
</comment>
<evidence type="ECO:0000256" key="1">
    <source>
        <dbReference type="ARBA" id="ARBA00008416"/>
    </source>
</evidence>
<evidence type="ECO:0000313" key="6">
    <source>
        <dbReference type="Proteomes" id="UP000598488"/>
    </source>
</evidence>
<proteinExistence type="inferred from homology"/>
<gene>
    <name evidence="5" type="ORF">JHD44_00585</name>
</gene>
<dbReference type="InterPro" id="IPR011051">
    <property type="entry name" value="RmlC_Cupin_sf"/>
</dbReference>
<dbReference type="InterPro" id="IPR041602">
    <property type="entry name" value="Quercetinase_C"/>
</dbReference>
<evidence type="ECO:0000259" key="3">
    <source>
        <dbReference type="Pfam" id="PF02678"/>
    </source>
</evidence>
<sequence>MITIRPAEERGHANFGWLDSHHTFSFGHYYDPQHMGFSSLRVINDDTVSPSMGFETHGHKDMEIISLVTQGTIAHKDSAGNIRELPAGEYQLMSAGKGIFHSEFNASRTDTLKFLQIWIQPNSVGGSPCYQQKSFGESEGFTSIITPDGRDGTLQIKQDMSLTQLILKQQDSAKWSIKKDRRYYVHIVEGQLTLNNDIELGQGDGAKIEQLEILTFAKRSESVKALLFDLN</sequence>
<dbReference type="PIRSF" id="PIRSF006232">
    <property type="entry name" value="Pirin"/>
    <property type="match status" value="1"/>
</dbReference>
<feature type="domain" description="Quercetin 2,3-dioxygenase C-terminal cupin" evidence="4">
    <location>
        <begin position="144"/>
        <end position="230"/>
    </location>
</feature>
<dbReference type="Pfam" id="PF17954">
    <property type="entry name" value="Pirin_C_2"/>
    <property type="match status" value="1"/>
</dbReference>
<dbReference type="InterPro" id="IPR014710">
    <property type="entry name" value="RmlC-like_jellyroll"/>
</dbReference>
<dbReference type="InterPro" id="IPR003829">
    <property type="entry name" value="Pirin_N_dom"/>
</dbReference>
<dbReference type="CDD" id="cd02910">
    <property type="entry name" value="cupin_Yhhw_N"/>
    <property type="match status" value="1"/>
</dbReference>
<evidence type="ECO:0000313" key="5">
    <source>
        <dbReference type="EMBL" id="MBJ7549165.1"/>
    </source>
</evidence>
<accession>A0ABS0Z679</accession>
<organism evidence="5 6">
    <name type="scientific">Marinomonas ostreistagni</name>
    <dbReference type="NCBI Taxonomy" id="359209"/>
    <lineage>
        <taxon>Bacteria</taxon>
        <taxon>Pseudomonadati</taxon>
        <taxon>Pseudomonadota</taxon>
        <taxon>Gammaproteobacteria</taxon>
        <taxon>Oceanospirillales</taxon>
        <taxon>Oceanospirillaceae</taxon>
        <taxon>Marinomonas</taxon>
    </lineage>
</organism>